<evidence type="ECO:0000256" key="1">
    <source>
        <dbReference type="SAM" id="MobiDB-lite"/>
    </source>
</evidence>
<organism evidence="2 3">
    <name type="scientific">Rotaria magnacalcarata</name>
    <dbReference type="NCBI Taxonomy" id="392030"/>
    <lineage>
        <taxon>Eukaryota</taxon>
        <taxon>Metazoa</taxon>
        <taxon>Spiralia</taxon>
        <taxon>Gnathifera</taxon>
        <taxon>Rotifera</taxon>
        <taxon>Eurotatoria</taxon>
        <taxon>Bdelloidea</taxon>
        <taxon>Philodinida</taxon>
        <taxon>Philodinidae</taxon>
        <taxon>Rotaria</taxon>
    </lineage>
</organism>
<feature type="non-terminal residue" evidence="2">
    <location>
        <position position="77"/>
    </location>
</feature>
<reference evidence="2" key="1">
    <citation type="submission" date="2021-02" db="EMBL/GenBank/DDBJ databases">
        <authorList>
            <person name="Nowell W R."/>
        </authorList>
    </citation>
    <scope>NUCLEOTIDE SEQUENCE</scope>
</reference>
<dbReference type="AlphaFoldDB" id="A0A8S3KBZ3"/>
<accession>A0A8S3KBZ3</accession>
<feature type="region of interest" description="Disordered" evidence="1">
    <location>
        <begin position="42"/>
        <end position="77"/>
    </location>
</feature>
<sequence length="77" mass="8878">YFDFNNSKLKALADSASLLQQFFLNIQSTPCFTTIKQFNPPVPVKQSQEENQSVDDSDDDHFKQFAIEDIDPPEHTR</sequence>
<dbReference type="Proteomes" id="UP000681720">
    <property type="component" value="Unassembled WGS sequence"/>
</dbReference>
<evidence type="ECO:0000313" key="3">
    <source>
        <dbReference type="Proteomes" id="UP000681720"/>
    </source>
</evidence>
<name>A0A8S3KBZ3_9BILA</name>
<gene>
    <name evidence="2" type="ORF">GIL414_LOCUS87601</name>
</gene>
<evidence type="ECO:0000313" key="2">
    <source>
        <dbReference type="EMBL" id="CAF5227355.1"/>
    </source>
</evidence>
<protein>
    <submittedName>
        <fullName evidence="2">Uncharacterized protein</fullName>
    </submittedName>
</protein>
<dbReference type="EMBL" id="CAJOBJ010380805">
    <property type="protein sequence ID" value="CAF5227355.1"/>
    <property type="molecule type" value="Genomic_DNA"/>
</dbReference>
<comment type="caution">
    <text evidence="2">The sequence shown here is derived from an EMBL/GenBank/DDBJ whole genome shotgun (WGS) entry which is preliminary data.</text>
</comment>
<feature type="non-terminal residue" evidence="2">
    <location>
        <position position="1"/>
    </location>
</feature>
<proteinExistence type="predicted"/>